<dbReference type="RefSeq" id="WP_125648308.1">
    <property type="nucleotide sequence ID" value="NZ_JBHTOH010000009.1"/>
</dbReference>
<proteinExistence type="predicted"/>
<dbReference type="PANTHER" id="PTHR33121:SF82">
    <property type="entry name" value="SIGNAL TRANSDUCTION PROTEIN CONTAINING A EAL DOMAIN"/>
    <property type="match status" value="1"/>
</dbReference>
<dbReference type="PANTHER" id="PTHR33121">
    <property type="entry name" value="CYCLIC DI-GMP PHOSPHODIESTERASE PDEF"/>
    <property type="match status" value="1"/>
</dbReference>
<evidence type="ECO:0000313" key="3">
    <source>
        <dbReference type="Proteomes" id="UP001597191"/>
    </source>
</evidence>
<dbReference type="Proteomes" id="UP001597191">
    <property type="component" value="Unassembled WGS sequence"/>
</dbReference>
<protein>
    <submittedName>
        <fullName evidence="2">EAL domain-containing protein</fullName>
    </submittedName>
</protein>
<gene>
    <name evidence="2" type="ORF">ACFQ4R_00775</name>
</gene>
<name>A0ABW4BLP6_9LACO</name>
<dbReference type="InterPro" id="IPR035919">
    <property type="entry name" value="EAL_sf"/>
</dbReference>
<organism evidence="2 3">
    <name type="scientific">Lapidilactobacillus gannanensis</name>
    <dbReference type="NCBI Taxonomy" id="2486002"/>
    <lineage>
        <taxon>Bacteria</taxon>
        <taxon>Bacillati</taxon>
        <taxon>Bacillota</taxon>
        <taxon>Bacilli</taxon>
        <taxon>Lactobacillales</taxon>
        <taxon>Lactobacillaceae</taxon>
        <taxon>Lapidilactobacillus</taxon>
    </lineage>
</organism>
<dbReference type="Gene3D" id="3.20.20.450">
    <property type="entry name" value="EAL domain"/>
    <property type="match status" value="1"/>
</dbReference>
<comment type="caution">
    <text evidence="2">The sequence shown here is derived from an EMBL/GenBank/DDBJ whole genome shotgun (WGS) entry which is preliminary data.</text>
</comment>
<sequence>MYRFFAQPQVDYKGNSIYGYEVLLRQKSDNTWHLPKSFNEVNINEQTKLVEDLIDTLETRVKNKIVAFNLNLEQFRNPITLGAIIKLKKRIDPAGLMVELTEAPTLAEVKEFSLFLHQYQISLGIDDVGTGSNTFENVELLLPYVDEIKLAMQNLREAGHSTEIPDYLAFWSKQAQEYHLSVVLEGIEDKSDQALAELYGINIHQGYFYGKPSLVERTPCSKK</sequence>
<dbReference type="Pfam" id="PF00563">
    <property type="entry name" value="EAL"/>
    <property type="match status" value="1"/>
</dbReference>
<feature type="domain" description="EAL" evidence="1">
    <location>
        <begin position="1"/>
        <end position="223"/>
    </location>
</feature>
<dbReference type="PROSITE" id="PS50883">
    <property type="entry name" value="EAL"/>
    <property type="match status" value="1"/>
</dbReference>
<keyword evidence="3" id="KW-1185">Reference proteome</keyword>
<evidence type="ECO:0000259" key="1">
    <source>
        <dbReference type="PROSITE" id="PS50883"/>
    </source>
</evidence>
<dbReference type="InterPro" id="IPR050706">
    <property type="entry name" value="Cyclic-di-GMP_PDE-like"/>
</dbReference>
<dbReference type="CDD" id="cd01948">
    <property type="entry name" value="EAL"/>
    <property type="match status" value="1"/>
</dbReference>
<dbReference type="SMART" id="SM00052">
    <property type="entry name" value="EAL"/>
    <property type="match status" value="1"/>
</dbReference>
<dbReference type="EMBL" id="JBHTOH010000009">
    <property type="protein sequence ID" value="MFD1410163.1"/>
    <property type="molecule type" value="Genomic_DNA"/>
</dbReference>
<evidence type="ECO:0000313" key="2">
    <source>
        <dbReference type="EMBL" id="MFD1410163.1"/>
    </source>
</evidence>
<dbReference type="SUPFAM" id="SSF141868">
    <property type="entry name" value="EAL domain-like"/>
    <property type="match status" value="1"/>
</dbReference>
<dbReference type="InterPro" id="IPR001633">
    <property type="entry name" value="EAL_dom"/>
</dbReference>
<accession>A0ABW4BLP6</accession>
<reference evidence="3" key="1">
    <citation type="journal article" date="2019" name="Int. J. Syst. Evol. Microbiol.">
        <title>The Global Catalogue of Microorganisms (GCM) 10K type strain sequencing project: providing services to taxonomists for standard genome sequencing and annotation.</title>
        <authorList>
            <consortium name="The Broad Institute Genomics Platform"/>
            <consortium name="The Broad Institute Genome Sequencing Center for Infectious Disease"/>
            <person name="Wu L."/>
            <person name="Ma J."/>
        </authorList>
    </citation>
    <scope>NUCLEOTIDE SEQUENCE [LARGE SCALE GENOMIC DNA]</scope>
    <source>
        <strain evidence="3">CCM 8937</strain>
    </source>
</reference>